<comment type="caution">
    <text evidence="1">The sequence shown here is derived from an EMBL/GenBank/DDBJ whole genome shotgun (WGS) entry which is preliminary data.</text>
</comment>
<name>A0ABT2Z4U7_9RHOB</name>
<dbReference type="Gene3D" id="1.10.3700.10">
    <property type="entry name" value="AGR C 984p-like"/>
    <property type="match status" value="1"/>
</dbReference>
<evidence type="ECO:0000313" key="1">
    <source>
        <dbReference type="EMBL" id="MCV2866090.1"/>
    </source>
</evidence>
<accession>A0ABT2Z4U7</accession>
<proteinExistence type="predicted"/>
<evidence type="ECO:0000313" key="2">
    <source>
        <dbReference type="Proteomes" id="UP001652503"/>
    </source>
</evidence>
<dbReference type="RefSeq" id="WP_263722622.1">
    <property type="nucleotide sequence ID" value="NZ_JAOWLA010000015.1"/>
</dbReference>
<dbReference type="EMBL" id="JAOWLA010000015">
    <property type="protein sequence ID" value="MCV2866090.1"/>
    <property type="molecule type" value="Genomic_DNA"/>
</dbReference>
<organism evidence="1 2">
    <name type="scientific">Albidovulum sediminicola</name>
    <dbReference type="NCBI Taxonomy" id="2984331"/>
    <lineage>
        <taxon>Bacteria</taxon>
        <taxon>Pseudomonadati</taxon>
        <taxon>Pseudomonadota</taxon>
        <taxon>Alphaproteobacteria</taxon>
        <taxon>Rhodobacterales</taxon>
        <taxon>Paracoccaceae</taxon>
        <taxon>Albidovulum</taxon>
    </lineage>
</organism>
<dbReference type="InterPro" id="IPR023157">
    <property type="entry name" value="AGR-C-984p-like_sf"/>
</dbReference>
<reference evidence="1 2" key="1">
    <citation type="submission" date="2022-10" db="EMBL/GenBank/DDBJ databases">
        <title>Defluviimonas sp. nov., isolated from ocean surface water.</title>
        <authorList>
            <person name="He W."/>
            <person name="Wang L."/>
            <person name="Zhang D.-F."/>
        </authorList>
    </citation>
    <scope>NUCLEOTIDE SEQUENCE [LARGE SCALE GENOMIC DNA]</scope>
    <source>
        <strain evidence="1 2">WL0075</strain>
    </source>
</reference>
<sequence>MSFSPIIPAGGLVGWRFLNRTLERQQSAFSDDKTLQREEAYFRANIGKVRTAGELVADRRLLSFALDAFGLGGDLANRAFVRKVLESRSGDSGALANKLADKRYREFAGAFGFAEPGGPRTTLSARVERIVNQWRQERFEQAVGTVDEDMRIALNARSEIARIADQAGTDDGRWYAVLGSAPLRAFIQAALALPSSFASIDLDKQVETLRGRLRSTVGESEVSALSNPAKLEKLTRSYFLRSDAAPSASSGTTALTLLSQAAASNRLSRRF</sequence>
<protein>
    <submittedName>
        <fullName evidence="1">DUF1217 domain-containing protein</fullName>
    </submittedName>
</protein>
<dbReference type="Proteomes" id="UP001652503">
    <property type="component" value="Unassembled WGS sequence"/>
</dbReference>
<keyword evidence="2" id="KW-1185">Reference proteome</keyword>
<dbReference type="InterPro" id="IPR010626">
    <property type="entry name" value="DUF1217"/>
</dbReference>
<gene>
    <name evidence="1" type="ORF">OE647_15305</name>
</gene>
<dbReference type="Pfam" id="PF06748">
    <property type="entry name" value="DUF1217"/>
    <property type="match status" value="1"/>
</dbReference>
<dbReference type="SUPFAM" id="SSF158837">
    <property type="entry name" value="AGR C 984p-like"/>
    <property type="match status" value="1"/>
</dbReference>